<reference evidence="3 4" key="1">
    <citation type="submission" date="2021-02" db="EMBL/GenBank/DDBJ databases">
        <title>Plant Genome Project.</title>
        <authorList>
            <person name="Zhang R.-G."/>
        </authorList>
    </citation>
    <scope>NUCLEOTIDE SEQUENCE [LARGE SCALE GENOMIC DNA]</scope>
    <source>
        <tissue evidence="3">Leaves</tissue>
    </source>
</reference>
<proteinExistence type="predicted"/>
<feature type="compositionally biased region" description="Polar residues" evidence="1">
    <location>
        <begin position="404"/>
        <end position="414"/>
    </location>
</feature>
<dbReference type="Pfam" id="PF14392">
    <property type="entry name" value="zf-CCHC_4"/>
    <property type="match status" value="1"/>
</dbReference>
<dbReference type="PANTHER" id="PTHR31286:SF167">
    <property type="entry name" value="OS09G0268800 PROTEIN"/>
    <property type="match status" value="1"/>
</dbReference>
<dbReference type="Proteomes" id="UP000827721">
    <property type="component" value="Unassembled WGS sequence"/>
</dbReference>
<feature type="domain" description="Zinc knuckle CX2CX4HX4C" evidence="2">
    <location>
        <begin position="304"/>
        <end position="352"/>
    </location>
</feature>
<evidence type="ECO:0000313" key="4">
    <source>
        <dbReference type="Proteomes" id="UP000827721"/>
    </source>
</evidence>
<evidence type="ECO:0000313" key="3">
    <source>
        <dbReference type="EMBL" id="KAH7560962.1"/>
    </source>
</evidence>
<accession>A0ABQ8HIT5</accession>
<protein>
    <recommendedName>
        <fullName evidence="2">Zinc knuckle CX2CX4HX4C domain-containing protein</fullName>
    </recommendedName>
</protein>
<feature type="region of interest" description="Disordered" evidence="1">
    <location>
        <begin position="369"/>
        <end position="433"/>
    </location>
</feature>
<sequence>MKLQMAYSLEPNKLELKELVKVVNHSWKWVAWENDCSNCKEKDDSLKREPKTEPRGQLEILARQYCRIASLERHGPFSFRRALDELSRVWQHNPTSLEGQRFGRMGGREERYWRQRSKVSWFGCGDYNTRLFDNQATGDSDAIEFTTCLTMLESGILSRERLLPLYKSISSIFTSSRPNATYFNPILAVVERRGPVSVEVEVVRQNIFAFHFTCDADRRQVLVGGPWSFDGVLLVLEEPKGLGDFNKMKFQYVDFWIQFRNVPLFCMSKNIGLYLGKQVGMVKDIDFGASRDCMRKCFRFRVRVDISKPLKRGLRVCLDDSDESSVMILRYERLPEYCFGCGLIDHAFRECSHAQSDCEYVPPGRQPYGSWLRATSPPKTRPSRFNREEAPAKAIAVPELSATHDGQSSGTDPSVTLDPVPSSVDDSQLPAFS</sequence>
<comment type="caution">
    <text evidence="3">The sequence shown here is derived from an EMBL/GenBank/DDBJ whole genome shotgun (WGS) entry which is preliminary data.</text>
</comment>
<dbReference type="PANTHER" id="PTHR31286">
    <property type="entry name" value="GLYCINE-RICH CELL WALL STRUCTURAL PROTEIN 1.8-LIKE"/>
    <property type="match status" value="1"/>
</dbReference>
<evidence type="ECO:0000256" key="1">
    <source>
        <dbReference type="SAM" id="MobiDB-lite"/>
    </source>
</evidence>
<organism evidence="3 4">
    <name type="scientific">Xanthoceras sorbifolium</name>
    <dbReference type="NCBI Taxonomy" id="99658"/>
    <lineage>
        <taxon>Eukaryota</taxon>
        <taxon>Viridiplantae</taxon>
        <taxon>Streptophyta</taxon>
        <taxon>Embryophyta</taxon>
        <taxon>Tracheophyta</taxon>
        <taxon>Spermatophyta</taxon>
        <taxon>Magnoliopsida</taxon>
        <taxon>eudicotyledons</taxon>
        <taxon>Gunneridae</taxon>
        <taxon>Pentapetalae</taxon>
        <taxon>rosids</taxon>
        <taxon>malvids</taxon>
        <taxon>Sapindales</taxon>
        <taxon>Sapindaceae</taxon>
        <taxon>Xanthoceroideae</taxon>
        <taxon>Xanthoceras</taxon>
    </lineage>
</organism>
<dbReference type="InterPro" id="IPR025836">
    <property type="entry name" value="Zn_knuckle_CX2CX4HX4C"/>
</dbReference>
<dbReference type="EMBL" id="JAFEMO010000010">
    <property type="protein sequence ID" value="KAH7560962.1"/>
    <property type="molecule type" value="Genomic_DNA"/>
</dbReference>
<name>A0ABQ8HIT5_9ROSI</name>
<gene>
    <name evidence="3" type="ORF">JRO89_XS10G0149300</name>
</gene>
<dbReference type="InterPro" id="IPR040256">
    <property type="entry name" value="At4g02000-like"/>
</dbReference>
<evidence type="ECO:0000259" key="2">
    <source>
        <dbReference type="Pfam" id="PF14392"/>
    </source>
</evidence>
<keyword evidence="4" id="KW-1185">Reference proteome</keyword>